<dbReference type="InterPro" id="IPR001650">
    <property type="entry name" value="Helicase_C-like"/>
</dbReference>
<dbReference type="GO" id="GO:0016887">
    <property type="term" value="F:ATP hydrolysis activity"/>
    <property type="evidence" value="ECO:0007669"/>
    <property type="project" value="TreeGrafter"/>
</dbReference>
<feature type="region of interest" description="Disordered" evidence="10">
    <location>
        <begin position="122"/>
        <end position="146"/>
    </location>
</feature>
<evidence type="ECO:0000256" key="1">
    <source>
        <dbReference type="ARBA" id="ARBA00022741"/>
    </source>
</evidence>
<dbReference type="InterPro" id="IPR052511">
    <property type="entry name" value="ATP-dep_Helicase"/>
</dbReference>
<evidence type="ECO:0000256" key="9">
    <source>
        <dbReference type="ARBA" id="ARBA00093467"/>
    </source>
</evidence>
<dbReference type="Pfam" id="PF19306">
    <property type="entry name" value="WHD_Lhr"/>
    <property type="match status" value="1"/>
</dbReference>
<accession>A0A3M0CD03</accession>
<dbReference type="InParanoid" id="A0A3M0CD03"/>
<dbReference type="Pfam" id="PF00270">
    <property type="entry name" value="DEAD"/>
    <property type="match status" value="1"/>
</dbReference>
<dbReference type="Gene3D" id="3.40.50.300">
    <property type="entry name" value="P-loop containing nucleotide triphosphate hydrolases"/>
    <property type="match status" value="2"/>
</dbReference>
<keyword evidence="6" id="KW-0238">DNA-binding</keyword>
<proteinExistence type="inferred from homology"/>
<dbReference type="GO" id="GO:0006281">
    <property type="term" value="P:DNA repair"/>
    <property type="evidence" value="ECO:0007669"/>
    <property type="project" value="UniProtKB-KW"/>
</dbReference>
<dbReference type="NCBIfam" id="TIGR04121">
    <property type="entry name" value="DEXH_lig_assoc"/>
    <property type="match status" value="1"/>
</dbReference>
<evidence type="ECO:0000313" key="14">
    <source>
        <dbReference type="Proteomes" id="UP000271227"/>
    </source>
</evidence>
<keyword evidence="4 13" id="KW-0347">Helicase</keyword>
<feature type="domain" description="Helicase ATP-binding" evidence="11">
    <location>
        <begin position="53"/>
        <end position="234"/>
    </location>
</feature>
<keyword evidence="1" id="KW-0547">Nucleotide-binding</keyword>
<evidence type="ECO:0000256" key="3">
    <source>
        <dbReference type="ARBA" id="ARBA00022801"/>
    </source>
</evidence>
<dbReference type="InterPro" id="IPR013701">
    <property type="entry name" value="Lhr-like_DEAD/DEAH_assoc"/>
</dbReference>
<dbReference type="SMART" id="SM00487">
    <property type="entry name" value="DEXDc"/>
    <property type="match status" value="1"/>
</dbReference>
<dbReference type="AlphaFoldDB" id="A0A3M0CD03"/>
<evidence type="ECO:0000259" key="12">
    <source>
        <dbReference type="PROSITE" id="PS51194"/>
    </source>
</evidence>
<dbReference type="PANTHER" id="PTHR47962:SF3">
    <property type="entry name" value="LARGE ATP-DEPENDENT HELICASE-RELATED PROTEIN"/>
    <property type="match status" value="1"/>
</dbReference>
<keyword evidence="5" id="KW-0067">ATP-binding</keyword>
<dbReference type="PIRSF" id="PIRSF037307">
    <property type="entry name" value="Lhr-like_helic_prd"/>
    <property type="match status" value="1"/>
</dbReference>
<dbReference type="GO" id="GO:0004386">
    <property type="term" value="F:helicase activity"/>
    <property type="evidence" value="ECO:0007669"/>
    <property type="project" value="UniProtKB-KW"/>
</dbReference>
<feature type="domain" description="Helicase C-terminal" evidence="12">
    <location>
        <begin position="263"/>
        <end position="414"/>
    </location>
</feature>
<dbReference type="InterPro" id="IPR027417">
    <property type="entry name" value="P-loop_NTPase"/>
</dbReference>
<dbReference type="InterPro" id="IPR017170">
    <property type="entry name" value="Lhr-like"/>
</dbReference>
<evidence type="ECO:0000259" key="11">
    <source>
        <dbReference type="PROSITE" id="PS51192"/>
    </source>
</evidence>
<evidence type="ECO:0000256" key="10">
    <source>
        <dbReference type="SAM" id="MobiDB-lite"/>
    </source>
</evidence>
<dbReference type="InterPro" id="IPR014001">
    <property type="entry name" value="Helicase_ATP-bd"/>
</dbReference>
<evidence type="ECO:0000313" key="13">
    <source>
        <dbReference type="EMBL" id="RMB07711.1"/>
    </source>
</evidence>
<name>A0A3M0CD03_9PROT</name>
<evidence type="ECO:0000256" key="8">
    <source>
        <dbReference type="ARBA" id="ARBA00023235"/>
    </source>
</evidence>
<dbReference type="Proteomes" id="UP000271227">
    <property type="component" value="Unassembled WGS sequence"/>
</dbReference>
<dbReference type="InterPro" id="IPR045628">
    <property type="entry name" value="Lhr_WH_dom"/>
</dbReference>
<dbReference type="Pfam" id="PF00271">
    <property type="entry name" value="Helicase_C"/>
    <property type="match status" value="1"/>
</dbReference>
<keyword evidence="3" id="KW-0378">Hydrolase</keyword>
<dbReference type="PROSITE" id="PS51192">
    <property type="entry name" value="HELICASE_ATP_BIND_1"/>
    <property type="match status" value="1"/>
</dbReference>
<evidence type="ECO:0000256" key="2">
    <source>
        <dbReference type="ARBA" id="ARBA00022763"/>
    </source>
</evidence>
<dbReference type="PROSITE" id="PS51194">
    <property type="entry name" value="HELICASE_CTER"/>
    <property type="match status" value="1"/>
</dbReference>
<comment type="caution">
    <text evidence="13">The sequence shown here is derived from an EMBL/GenBank/DDBJ whole genome shotgun (WGS) entry which is preliminary data.</text>
</comment>
<dbReference type="PANTHER" id="PTHR47962">
    <property type="entry name" value="ATP-DEPENDENT HELICASE LHR-RELATED-RELATED"/>
    <property type="match status" value="1"/>
</dbReference>
<keyword evidence="8" id="KW-0413">Isomerase</keyword>
<dbReference type="SMART" id="SM00490">
    <property type="entry name" value="HELICc"/>
    <property type="match status" value="1"/>
</dbReference>
<sequence length="830" mass="92350">MVNNRHRSANRAKTPPLPVPSPSSLPGCLADHPLTAWMAGNGWAWHIHQIDTLVAARAGRDVLLTAPTGAGKTLAGFLPSLVDMYEMPPTDGSTLHTLYVSPLKALAVDVHRNLSRPVDAMGLPITHETRTGDTPQSKKQRQKRKPPHILLTTPESLALLLSHEEAPRTFAGLRHVVIDELHAVMHSKRGDLLSLGLARLTRLAPQARRIALSATLDGPETAAAYACREDATIVTAPAALRPKVRILIGRDRMPWSGHMARYALGDVYAELKEARLAIVFVNTRAQAELVFRELWDLNDDRLRIALHHGSLERDQRRRVEEAMASGGLDCVIATSSLDLGLDWAAVDLVVQIGAPKGASRLLQRIGRSNHRLDTPSRAILVPANRFEYLECMAACQAIDGQTLDGPAPRAGGLDVLAQHILGRGCMGPFEADDLFDEVRRAWPYRDLRREDFDGALHFMVNGGYALKTYDRYGRLETLDDGRYRVRDNRHRQRYAMNIGTIVEAPMLKVKIGKRTLGQIEDYFIQGLSAGDTFLFGGQVLRFEGLRDGAVQARRSTDGEAKIPSYAGGKLPLTTHLSTLVRHMLNRPGDWRRFPAPVAEWLHLQGERSALPSRDGLLVETFPRAGRHHLVAYGFEGRNAHHTLGFLLLRRMQRFALKPLGFVATDYAVAVWSLEPVDDADQLFAADLMVDDLQDWLEETPLLKRLFREVAVIAGLIDRQMPGARKTGKQVTFNADLIYDVLRRYEPDHILLKAARADAGGGLIDLERLQDMLVRIQGRIDHRRLDRVSPLAVPLLLEINRETIPRDEMGETVLADFERSLLEEAALDTVG</sequence>
<organism evidence="13 14">
    <name type="scientific">Eilatimonas milleporae</name>
    <dbReference type="NCBI Taxonomy" id="911205"/>
    <lineage>
        <taxon>Bacteria</taxon>
        <taxon>Pseudomonadati</taxon>
        <taxon>Pseudomonadota</taxon>
        <taxon>Alphaproteobacteria</taxon>
        <taxon>Kordiimonadales</taxon>
        <taxon>Kordiimonadaceae</taxon>
        <taxon>Eilatimonas</taxon>
    </lineage>
</organism>
<evidence type="ECO:0000256" key="6">
    <source>
        <dbReference type="ARBA" id="ARBA00023125"/>
    </source>
</evidence>
<keyword evidence="14" id="KW-1185">Reference proteome</keyword>
<dbReference type="InterPro" id="IPR026362">
    <property type="entry name" value="DEXH_lig_assoc"/>
</dbReference>
<dbReference type="GO" id="GO:0005524">
    <property type="term" value="F:ATP binding"/>
    <property type="evidence" value="ECO:0007669"/>
    <property type="project" value="UniProtKB-KW"/>
</dbReference>
<dbReference type="SUPFAM" id="SSF52540">
    <property type="entry name" value="P-loop containing nucleoside triphosphate hydrolases"/>
    <property type="match status" value="1"/>
</dbReference>
<evidence type="ECO:0000256" key="4">
    <source>
        <dbReference type="ARBA" id="ARBA00022806"/>
    </source>
</evidence>
<gene>
    <name evidence="13" type="ORF">BXY39_1799</name>
</gene>
<evidence type="ECO:0000256" key="5">
    <source>
        <dbReference type="ARBA" id="ARBA00022840"/>
    </source>
</evidence>
<feature type="compositionally biased region" description="Basic residues" evidence="10">
    <location>
        <begin position="1"/>
        <end position="10"/>
    </location>
</feature>
<keyword evidence="7" id="KW-0234">DNA repair</keyword>
<reference evidence="13 14" key="1">
    <citation type="submission" date="2018-10" db="EMBL/GenBank/DDBJ databases">
        <title>Genomic Encyclopedia of Archaeal and Bacterial Type Strains, Phase II (KMG-II): from individual species to whole genera.</title>
        <authorList>
            <person name="Goeker M."/>
        </authorList>
    </citation>
    <scope>NUCLEOTIDE SEQUENCE [LARGE SCALE GENOMIC DNA]</scope>
    <source>
        <strain evidence="13 14">DSM 25217</strain>
    </source>
</reference>
<feature type="region of interest" description="Disordered" evidence="10">
    <location>
        <begin position="1"/>
        <end position="24"/>
    </location>
</feature>
<dbReference type="GO" id="GO:0003677">
    <property type="term" value="F:DNA binding"/>
    <property type="evidence" value="ECO:0007669"/>
    <property type="project" value="UniProtKB-KW"/>
</dbReference>
<protein>
    <submittedName>
        <fullName evidence="13">ATP-dependent Lhr-like helicase</fullName>
    </submittedName>
</protein>
<evidence type="ECO:0000256" key="7">
    <source>
        <dbReference type="ARBA" id="ARBA00023204"/>
    </source>
</evidence>
<keyword evidence="2" id="KW-0227">DNA damage</keyword>
<comment type="similarity">
    <text evidence="9">Belongs to the Lhr helicase family. Lhr-Core subfamily.</text>
</comment>
<dbReference type="InterPro" id="IPR011545">
    <property type="entry name" value="DEAD/DEAH_box_helicase_dom"/>
</dbReference>
<dbReference type="FunCoup" id="A0A3M0CD03">
    <property type="interactions" value="42"/>
</dbReference>
<dbReference type="EMBL" id="REFR01000011">
    <property type="protein sequence ID" value="RMB07711.1"/>
    <property type="molecule type" value="Genomic_DNA"/>
</dbReference>
<dbReference type="Pfam" id="PF08494">
    <property type="entry name" value="DEAD_assoc"/>
    <property type="match status" value="1"/>
</dbReference>